<feature type="non-terminal residue" evidence="1">
    <location>
        <position position="276"/>
    </location>
</feature>
<sequence>MVPIEATVAVMEIKTNLTPTNLVAAAQQLDRVKGLQACERSGYAWDNWQSPSNRKPLMVALGIHGGSAKSLLVALKNCAVAKSVDIVVVLQTDDDDQYALVSSSVWNVLYSGQNCKVISRVEDNWVLLEEEGWPLGILHIAVGEYHAIQTLKKRSGDDTEDNLAEAALMLHNELRPSAIQFYMDPQYFMSSQIGQFFPNRPATPAREELSERERNQLKSKVQAIKLYKREDSSVRQLWPQLLRDLQDDLDKYHAMGRDVRKFRRECGKLEDQLEKE</sequence>
<protein>
    <submittedName>
        <fullName evidence="1">Uncharacterized protein</fullName>
    </submittedName>
</protein>
<dbReference type="Proteomes" id="UP001212841">
    <property type="component" value="Unassembled WGS sequence"/>
</dbReference>
<dbReference type="EMBL" id="JADGJD010002046">
    <property type="protein sequence ID" value="KAJ3035459.1"/>
    <property type="molecule type" value="Genomic_DNA"/>
</dbReference>
<reference evidence="1" key="1">
    <citation type="submission" date="2020-05" db="EMBL/GenBank/DDBJ databases">
        <title>Phylogenomic resolution of chytrid fungi.</title>
        <authorList>
            <person name="Stajich J.E."/>
            <person name="Amses K."/>
            <person name="Simmons R."/>
            <person name="Seto K."/>
            <person name="Myers J."/>
            <person name="Bonds A."/>
            <person name="Quandt C.A."/>
            <person name="Barry K."/>
            <person name="Liu P."/>
            <person name="Grigoriev I."/>
            <person name="Longcore J.E."/>
            <person name="James T.Y."/>
        </authorList>
    </citation>
    <scope>NUCLEOTIDE SEQUENCE</scope>
    <source>
        <strain evidence="1">JEL0318</strain>
    </source>
</reference>
<dbReference type="AlphaFoldDB" id="A0AAD5S935"/>
<organism evidence="1 2">
    <name type="scientific">Rhizophlyctis rosea</name>
    <dbReference type="NCBI Taxonomy" id="64517"/>
    <lineage>
        <taxon>Eukaryota</taxon>
        <taxon>Fungi</taxon>
        <taxon>Fungi incertae sedis</taxon>
        <taxon>Chytridiomycota</taxon>
        <taxon>Chytridiomycota incertae sedis</taxon>
        <taxon>Chytridiomycetes</taxon>
        <taxon>Rhizophlyctidales</taxon>
        <taxon>Rhizophlyctidaceae</taxon>
        <taxon>Rhizophlyctis</taxon>
    </lineage>
</organism>
<evidence type="ECO:0000313" key="2">
    <source>
        <dbReference type="Proteomes" id="UP001212841"/>
    </source>
</evidence>
<evidence type="ECO:0000313" key="1">
    <source>
        <dbReference type="EMBL" id="KAJ3035459.1"/>
    </source>
</evidence>
<proteinExistence type="predicted"/>
<keyword evidence="2" id="KW-1185">Reference proteome</keyword>
<gene>
    <name evidence="1" type="ORF">HK097_004203</name>
</gene>
<accession>A0AAD5S935</accession>
<name>A0AAD5S935_9FUNG</name>
<comment type="caution">
    <text evidence="1">The sequence shown here is derived from an EMBL/GenBank/DDBJ whole genome shotgun (WGS) entry which is preliminary data.</text>
</comment>